<dbReference type="InterPro" id="IPR036291">
    <property type="entry name" value="NAD(P)-bd_dom_sf"/>
</dbReference>
<dbReference type="AlphaFoldDB" id="A0A7W5A604"/>
<comment type="caution">
    <text evidence="2">The sequence shown here is derived from an EMBL/GenBank/DDBJ whole genome shotgun (WGS) entry which is preliminary data.</text>
</comment>
<evidence type="ECO:0000313" key="3">
    <source>
        <dbReference type="Proteomes" id="UP000577707"/>
    </source>
</evidence>
<dbReference type="RefSeq" id="WP_221208855.1">
    <property type="nucleotide sequence ID" value="NZ_BMQT01000009.1"/>
</dbReference>
<dbReference type="SUPFAM" id="SSF51735">
    <property type="entry name" value="NAD(P)-binding Rossmann-fold domains"/>
    <property type="match status" value="1"/>
</dbReference>
<protein>
    <recommendedName>
        <fullName evidence="1">Pyrroline-5-carboxylate reductase catalytic N-terminal domain-containing protein</fullName>
    </recommendedName>
</protein>
<feature type="domain" description="Pyrroline-5-carboxylate reductase catalytic N-terminal" evidence="1">
    <location>
        <begin position="2"/>
        <end position="93"/>
    </location>
</feature>
<dbReference type="Gene3D" id="3.40.50.720">
    <property type="entry name" value="NAD(P)-binding Rossmann-like Domain"/>
    <property type="match status" value="1"/>
</dbReference>
<dbReference type="Pfam" id="PF03807">
    <property type="entry name" value="F420_oxidored"/>
    <property type="match status" value="1"/>
</dbReference>
<evidence type="ECO:0000259" key="1">
    <source>
        <dbReference type="Pfam" id="PF03807"/>
    </source>
</evidence>
<organism evidence="2 3">
    <name type="scientific">Nocardioides albus</name>
    <dbReference type="NCBI Taxonomy" id="1841"/>
    <lineage>
        <taxon>Bacteria</taxon>
        <taxon>Bacillati</taxon>
        <taxon>Actinomycetota</taxon>
        <taxon>Actinomycetes</taxon>
        <taxon>Propionibacteriales</taxon>
        <taxon>Nocardioidaceae</taxon>
        <taxon>Nocardioides</taxon>
    </lineage>
</organism>
<reference evidence="2 3" key="1">
    <citation type="submission" date="2020-08" db="EMBL/GenBank/DDBJ databases">
        <title>Genomic Encyclopedia of Type Strains, Phase III (KMG-III): the genomes of soil and plant-associated and newly described type strains.</title>
        <authorList>
            <person name="Whitman W."/>
        </authorList>
    </citation>
    <scope>NUCLEOTIDE SEQUENCE [LARGE SCALE GENOMIC DNA]</scope>
    <source>
        <strain evidence="2 3">CECT 3302</strain>
    </source>
</reference>
<dbReference type="InterPro" id="IPR028939">
    <property type="entry name" value="P5C_Rdtase_cat_N"/>
</dbReference>
<accession>A0A7W5A604</accession>
<evidence type="ECO:0000313" key="2">
    <source>
        <dbReference type="EMBL" id="MBB3089879.1"/>
    </source>
</evidence>
<sequence length="234" mass="24738">MKIGIIGAGYVGGTLATKLAAAGHDVRLANSKDPATLAEFEEIDGITPAWAAAAVTDVDVAILSLPLKVIPKLSDELITALATAEIVIDTGNYYPARDGRIEPLDQGTPDSEWVAAILGRPVYKVFNNIVAPSLKHKGDSDPRLAATVAGPSGEDKNRAYALVGQIGFDPVDAGDLDQSWRLQPGTPTYCQDMTADQIRAGIAATSPDDVEAYHAGRDAIEDFDAAMVAMRQYM</sequence>
<name>A0A7W5A604_9ACTN</name>
<dbReference type="Proteomes" id="UP000577707">
    <property type="component" value="Unassembled WGS sequence"/>
</dbReference>
<keyword evidence="3" id="KW-1185">Reference proteome</keyword>
<proteinExistence type="predicted"/>
<gene>
    <name evidence="2" type="ORF">FHS12_002828</name>
</gene>
<dbReference type="EMBL" id="JACHXG010000005">
    <property type="protein sequence ID" value="MBB3089879.1"/>
    <property type="molecule type" value="Genomic_DNA"/>
</dbReference>